<dbReference type="GO" id="GO:0003887">
    <property type="term" value="F:DNA-directed DNA polymerase activity"/>
    <property type="evidence" value="ECO:0007669"/>
    <property type="project" value="UniProtKB-KW"/>
</dbReference>
<sequence length="633" mass="68729">MTSLDEYQSLYRKYRPQRFAEVLGQDHITKALRNAVATQKVAHAYLFSGPRGTGKTSTARILAKALNCSSPLDGEPCDECQSCVLIREGRSYDVEELDAASNSGVDAIRSLIGTVATASYGNWKVYIIDEVHMLSTAASNALLKTLEEPPFHVVFVLATTSANKVLQTIRSRTQHFEFHLLETDNTERLLNEIASKGELAATPEMLEWARKKGRGSARDTLSYLDQALALGGVPRDNEEEELVELSKRICVADSQAAVLGVERLSQGGMEPIEIAQGVVSLFREAFLDRLGALGGSKLLAELDGEPPPMSLITKVMEHLGRTMLTMKDGIDPLAVLEVAVLSVADPSLASVGDGSNAQRSNDPDLKRTLTDLANKVADLEREVASLRGLVSGAVSASKDPSNARSVERDVRVQIESSKTERPSSVTTDTSWAGPKVPSRSDSIAGVKKGLTGASKRDPEIEGGGRSVEIVAAAGSSSKDGVDKTEPNSDEASKSPNFPSKDRLVFDWGNSINDKLPARLKTRFQTARFADVIDGKVRVLFPNDMYLKRALEVKAEIQTVIADFYGLKTLELSMAIDQSGSKGVDDEDLESVPEDSEMYEEFRSAREAEITDPAVANVLKVFPNSHLETRSEQE</sequence>
<keyword evidence="2" id="KW-0479">Metal-binding</keyword>
<dbReference type="InterPro" id="IPR003593">
    <property type="entry name" value="AAA+_ATPase"/>
</dbReference>
<protein>
    <recommendedName>
        <fullName evidence="8">DNA polymerase III subunit gamma/tau</fullName>
        <ecNumber evidence="8">2.7.7.7</ecNumber>
    </recommendedName>
</protein>
<dbReference type="GO" id="GO:0005524">
    <property type="term" value="F:ATP binding"/>
    <property type="evidence" value="ECO:0007669"/>
    <property type="project" value="UniProtKB-KW"/>
</dbReference>
<keyword evidence="8" id="KW-0235">DNA replication</keyword>
<keyword evidence="12" id="KW-1185">Reference proteome</keyword>
<dbReference type="CDD" id="cd00009">
    <property type="entry name" value="AAA"/>
    <property type="match status" value="1"/>
</dbReference>
<feature type="region of interest" description="Disordered" evidence="9">
    <location>
        <begin position="392"/>
        <end position="499"/>
    </location>
</feature>
<evidence type="ECO:0000313" key="11">
    <source>
        <dbReference type="EMBL" id="SHE62139.1"/>
    </source>
</evidence>
<dbReference type="AlphaFoldDB" id="A0A1M4UZP6"/>
<dbReference type="InterPro" id="IPR012763">
    <property type="entry name" value="DNA_pol_III_sug/sutau_N"/>
</dbReference>
<dbReference type="Gene3D" id="3.40.50.300">
    <property type="entry name" value="P-loop containing nucleotide triphosphate hydrolases"/>
    <property type="match status" value="1"/>
</dbReference>
<dbReference type="SMART" id="SM00382">
    <property type="entry name" value="AAA"/>
    <property type="match status" value="1"/>
</dbReference>
<dbReference type="InterPro" id="IPR050238">
    <property type="entry name" value="DNA_Rep/Repair_Clamp_Loader"/>
</dbReference>
<feature type="compositionally biased region" description="Basic and acidic residues" evidence="9">
    <location>
        <begin position="405"/>
        <end position="421"/>
    </location>
</feature>
<dbReference type="NCBIfam" id="TIGR02397">
    <property type="entry name" value="dnaX_nterm"/>
    <property type="match status" value="1"/>
</dbReference>
<evidence type="ECO:0000256" key="5">
    <source>
        <dbReference type="ARBA" id="ARBA00022840"/>
    </source>
</evidence>
<dbReference type="PANTHER" id="PTHR11669:SF0">
    <property type="entry name" value="PROTEIN STICHEL-LIKE 2"/>
    <property type="match status" value="1"/>
</dbReference>
<keyword evidence="3 8" id="KW-0547">Nucleotide-binding</keyword>
<feature type="compositionally biased region" description="Basic and acidic residues" evidence="9">
    <location>
        <begin position="479"/>
        <end position="492"/>
    </location>
</feature>
<dbReference type="EMBL" id="FQUL01000013">
    <property type="protein sequence ID" value="SHE62139.1"/>
    <property type="molecule type" value="Genomic_DNA"/>
</dbReference>
<dbReference type="GO" id="GO:0006261">
    <property type="term" value="P:DNA-templated DNA replication"/>
    <property type="evidence" value="ECO:0007669"/>
    <property type="project" value="TreeGrafter"/>
</dbReference>
<evidence type="ECO:0000256" key="6">
    <source>
        <dbReference type="ARBA" id="ARBA00022932"/>
    </source>
</evidence>
<dbReference type="Gene3D" id="1.10.8.60">
    <property type="match status" value="1"/>
</dbReference>
<name>A0A1M4UZP6_9ACTN</name>
<evidence type="ECO:0000313" key="12">
    <source>
        <dbReference type="Proteomes" id="UP000184295"/>
    </source>
</evidence>
<dbReference type="Proteomes" id="UP000184295">
    <property type="component" value="Unassembled WGS sequence"/>
</dbReference>
<keyword evidence="8" id="KW-0808">Transferase</keyword>
<comment type="function">
    <text evidence="8">DNA polymerase III is a complex, multichain enzyme responsible for most of the replicative synthesis in bacteria. This DNA polymerase also exhibits 3' to 5' exonuclease activity.</text>
</comment>
<dbReference type="PRINTS" id="PR00300">
    <property type="entry name" value="CLPPROTEASEA"/>
</dbReference>
<dbReference type="PANTHER" id="PTHR11669">
    <property type="entry name" value="REPLICATION FACTOR C / DNA POLYMERASE III GAMMA-TAU SUBUNIT"/>
    <property type="match status" value="1"/>
</dbReference>
<dbReference type="InterPro" id="IPR027417">
    <property type="entry name" value="P-loop_NTPase"/>
</dbReference>
<dbReference type="FunFam" id="3.40.50.300:FF:000014">
    <property type="entry name" value="DNA polymerase III subunit gamma/tau"/>
    <property type="match status" value="1"/>
</dbReference>
<keyword evidence="6 8" id="KW-0239">DNA-directed DNA polymerase</keyword>
<evidence type="ECO:0000256" key="2">
    <source>
        <dbReference type="ARBA" id="ARBA00022723"/>
    </source>
</evidence>
<dbReference type="Pfam" id="PF13177">
    <property type="entry name" value="DNA_pol3_delta2"/>
    <property type="match status" value="1"/>
</dbReference>
<comment type="subunit">
    <text evidence="8">DNA polymerase III contains a core (composed of alpha, epsilon and theta chains) that associates with a tau subunit. This core dimerizes to form the POLIII' complex. PolIII' associates with the gamma complex (composed of gamma, delta, delta', psi and chi chains) and with the beta chain to form the complete DNA polymerase III complex.</text>
</comment>
<evidence type="ECO:0000259" key="10">
    <source>
        <dbReference type="SMART" id="SM00382"/>
    </source>
</evidence>
<evidence type="ECO:0000256" key="7">
    <source>
        <dbReference type="ARBA" id="ARBA00049244"/>
    </source>
</evidence>
<dbReference type="InterPro" id="IPR001270">
    <property type="entry name" value="ClpA/B"/>
</dbReference>
<dbReference type="STRING" id="1121881.SAMN02745225_01134"/>
<comment type="similarity">
    <text evidence="1 8">Belongs to the DnaX/STICHEL family.</text>
</comment>
<dbReference type="SUPFAM" id="SSF52540">
    <property type="entry name" value="P-loop containing nucleoside triphosphate hydrolases"/>
    <property type="match status" value="1"/>
</dbReference>
<evidence type="ECO:0000256" key="4">
    <source>
        <dbReference type="ARBA" id="ARBA00022833"/>
    </source>
</evidence>
<evidence type="ECO:0000256" key="1">
    <source>
        <dbReference type="ARBA" id="ARBA00006360"/>
    </source>
</evidence>
<comment type="catalytic activity">
    <reaction evidence="7 8">
        <text>DNA(n) + a 2'-deoxyribonucleoside 5'-triphosphate = DNA(n+1) + diphosphate</text>
        <dbReference type="Rhea" id="RHEA:22508"/>
        <dbReference type="Rhea" id="RHEA-COMP:17339"/>
        <dbReference type="Rhea" id="RHEA-COMP:17340"/>
        <dbReference type="ChEBI" id="CHEBI:33019"/>
        <dbReference type="ChEBI" id="CHEBI:61560"/>
        <dbReference type="ChEBI" id="CHEBI:173112"/>
        <dbReference type="EC" id="2.7.7.7"/>
    </reaction>
</comment>
<proteinExistence type="inferred from homology"/>
<dbReference type="RefSeq" id="WP_072789810.1">
    <property type="nucleotide sequence ID" value="NZ_FQUL01000013.1"/>
</dbReference>
<dbReference type="GO" id="GO:0009360">
    <property type="term" value="C:DNA polymerase III complex"/>
    <property type="evidence" value="ECO:0007669"/>
    <property type="project" value="InterPro"/>
</dbReference>
<evidence type="ECO:0000256" key="3">
    <source>
        <dbReference type="ARBA" id="ARBA00022741"/>
    </source>
</evidence>
<accession>A0A1M4UZP6</accession>
<dbReference type="EC" id="2.7.7.7" evidence="8"/>
<evidence type="ECO:0000256" key="8">
    <source>
        <dbReference type="RuleBase" id="RU364063"/>
    </source>
</evidence>
<keyword evidence="4" id="KW-0862">Zinc</keyword>
<keyword evidence="5 8" id="KW-0067">ATP-binding</keyword>
<evidence type="ECO:0000256" key="9">
    <source>
        <dbReference type="SAM" id="MobiDB-lite"/>
    </source>
</evidence>
<feature type="domain" description="AAA+ ATPase" evidence="10">
    <location>
        <begin position="41"/>
        <end position="182"/>
    </location>
</feature>
<gene>
    <name evidence="8" type="primary">dnaX</name>
    <name evidence="11" type="ORF">SAMN02745225_01134</name>
</gene>
<reference evidence="12" key="1">
    <citation type="submission" date="2016-11" db="EMBL/GenBank/DDBJ databases">
        <authorList>
            <person name="Varghese N."/>
            <person name="Submissions S."/>
        </authorList>
    </citation>
    <scope>NUCLEOTIDE SEQUENCE [LARGE SCALE GENOMIC DNA]</scope>
    <source>
        <strain evidence="12">DSM 19514</strain>
    </source>
</reference>
<dbReference type="GO" id="GO:0046872">
    <property type="term" value="F:metal ion binding"/>
    <property type="evidence" value="ECO:0007669"/>
    <property type="project" value="UniProtKB-KW"/>
</dbReference>
<keyword evidence="8" id="KW-0548">Nucleotidyltransferase</keyword>
<organism evidence="11 12">
    <name type="scientific">Ferrithrix thermotolerans DSM 19514</name>
    <dbReference type="NCBI Taxonomy" id="1121881"/>
    <lineage>
        <taxon>Bacteria</taxon>
        <taxon>Bacillati</taxon>
        <taxon>Actinomycetota</taxon>
        <taxon>Acidimicrobiia</taxon>
        <taxon>Acidimicrobiales</taxon>
        <taxon>Acidimicrobiaceae</taxon>
        <taxon>Ferrithrix</taxon>
    </lineage>
</organism>